<dbReference type="Pfam" id="PF00049">
    <property type="entry name" value="Insulin"/>
    <property type="match status" value="1"/>
</dbReference>
<evidence type="ECO:0000259" key="8">
    <source>
        <dbReference type="SMART" id="SM00078"/>
    </source>
</evidence>
<evidence type="ECO:0000256" key="7">
    <source>
        <dbReference type="SAM" id="SignalP"/>
    </source>
</evidence>
<evidence type="ECO:0000256" key="3">
    <source>
        <dbReference type="ARBA" id="ARBA00022685"/>
    </source>
</evidence>
<comment type="subunit">
    <text evidence="2">Heterodimer of a B chain and an A chain linked by two disulfide bonds.</text>
</comment>
<evidence type="ECO:0000256" key="1">
    <source>
        <dbReference type="ARBA" id="ARBA00009034"/>
    </source>
</evidence>
<dbReference type="InterPro" id="IPR016179">
    <property type="entry name" value="Insulin-like"/>
</dbReference>
<dbReference type="EMBL" id="HBUE01338478">
    <property type="protein sequence ID" value="CAG6597384.1"/>
    <property type="molecule type" value="Transcribed_RNA"/>
</dbReference>
<comment type="similarity">
    <text evidence="1 6">Belongs to the insulin family.</text>
</comment>
<dbReference type="Gene3D" id="1.10.100.10">
    <property type="entry name" value="Insulin-like"/>
    <property type="match status" value="1"/>
</dbReference>
<dbReference type="EMBL" id="HBUE01231676">
    <property type="protein sequence ID" value="CAG6545245.1"/>
    <property type="molecule type" value="Transcribed_RNA"/>
</dbReference>
<dbReference type="InterPro" id="IPR022353">
    <property type="entry name" value="Insulin_CS"/>
</dbReference>
<dbReference type="EMBL" id="HBUE01107977">
    <property type="protein sequence ID" value="CAG6487762.1"/>
    <property type="molecule type" value="Transcribed_RNA"/>
</dbReference>
<keyword evidence="5" id="KW-1015">Disulfide bond</keyword>
<feature type="chain" id="PRO_5033955580" evidence="7">
    <location>
        <begin position="28"/>
        <end position="146"/>
    </location>
</feature>
<accession>A0A8D8PD53</accession>
<keyword evidence="6" id="KW-0964">Secreted</keyword>
<dbReference type="InterPro" id="IPR022352">
    <property type="entry name" value="Ins/IGF/rlx"/>
</dbReference>
<feature type="domain" description="Insulin-like" evidence="8">
    <location>
        <begin position="50"/>
        <end position="145"/>
    </location>
</feature>
<dbReference type="PANTHER" id="PTHR13647">
    <property type="entry name" value="INSULIN-LIKE PEPTIDE 2-RELATED"/>
    <property type="match status" value="1"/>
</dbReference>
<dbReference type="GO" id="GO:0005576">
    <property type="term" value="C:extracellular region"/>
    <property type="evidence" value="ECO:0007669"/>
    <property type="project" value="UniProtKB-SubCell"/>
</dbReference>
<dbReference type="SUPFAM" id="SSF56994">
    <property type="entry name" value="Insulin-like"/>
    <property type="match status" value="1"/>
</dbReference>
<dbReference type="PANTHER" id="PTHR13647:SF4">
    <property type="entry name" value="INSULIN-LIKE PEPTIDE 1-RELATED"/>
    <property type="match status" value="1"/>
</dbReference>
<proteinExistence type="inferred from homology"/>
<evidence type="ECO:0000256" key="4">
    <source>
        <dbReference type="ARBA" id="ARBA00022729"/>
    </source>
</evidence>
<evidence type="ECO:0000256" key="6">
    <source>
        <dbReference type="RuleBase" id="RU000406"/>
    </source>
</evidence>
<dbReference type="InterPro" id="IPR036438">
    <property type="entry name" value="Insulin-like_sf"/>
</dbReference>
<dbReference type="AlphaFoldDB" id="A0A8D8PD53"/>
<dbReference type="CDD" id="cd04366">
    <property type="entry name" value="IlGF_insulin_bombyxin_like"/>
    <property type="match status" value="1"/>
</dbReference>
<sequence>MRSASVSLSCATLVVLLLSLLGDDADASPLPNGAGASDGSDLLIHHMTRSRYCGRKLTETLAMLCQGRYPMMSHHRSVRHNVIPEYLSDQPQQPVEVEVATLPDSGVTSRGYPHSRSAHRRVRREGIYDECCKKSCSYTQLKSYCE</sequence>
<feature type="signal peptide" evidence="7">
    <location>
        <begin position="1"/>
        <end position="27"/>
    </location>
</feature>
<dbReference type="SMART" id="SM00078">
    <property type="entry name" value="IlGF"/>
    <property type="match status" value="1"/>
</dbReference>
<name>A0A8D8PD53_CULPI</name>
<keyword evidence="3" id="KW-0165">Cleavage on pair of basic residues</keyword>
<evidence type="ECO:0000256" key="2">
    <source>
        <dbReference type="ARBA" id="ARBA00011207"/>
    </source>
</evidence>
<dbReference type="PROSITE" id="PS00262">
    <property type="entry name" value="INSULIN"/>
    <property type="match status" value="1"/>
</dbReference>
<organism evidence="9">
    <name type="scientific">Culex pipiens</name>
    <name type="common">House mosquito</name>
    <dbReference type="NCBI Taxonomy" id="7175"/>
    <lineage>
        <taxon>Eukaryota</taxon>
        <taxon>Metazoa</taxon>
        <taxon>Ecdysozoa</taxon>
        <taxon>Arthropoda</taxon>
        <taxon>Hexapoda</taxon>
        <taxon>Insecta</taxon>
        <taxon>Pterygota</taxon>
        <taxon>Neoptera</taxon>
        <taxon>Endopterygota</taxon>
        <taxon>Diptera</taxon>
        <taxon>Nematocera</taxon>
        <taxon>Culicoidea</taxon>
        <taxon>Culicidae</taxon>
        <taxon>Culicinae</taxon>
        <taxon>Culicini</taxon>
        <taxon>Culex</taxon>
        <taxon>Culex</taxon>
    </lineage>
</organism>
<keyword evidence="4 7" id="KW-0732">Signal</keyword>
<dbReference type="PRINTS" id="PR00276">
    <property type="entry name" value="INSULINFAMLY"/>
</dbReference>
<evidence type="ECO:0000313" key="9">
    <source>
        <dbReference type="EMBL" id="CAG6597384.1"/>
    </source>
</evidence>
<reference evidence="9" key="1">
    <citation type="submission" date="2021-05" db="EMBL/GenBank/DDBJ databases">
        <authorList>
            <person name="Alioto T."/>
            <person name="Alioto T."/>
            <person name="Gomez Garrido J."/>
        </authorList>
    </citation>
    <scope>NUCLEOTIDE SEQUENCE</scope>
</reference>
<dbReference type="GO" id="GO:0005179">
    <property type="term" value="F:hormone activity"/>
    <property type="evidence" value="ECO:0007669"/>
    <property type="project" value="InterPro"/>
</dbReference>
<evidence type="ECO:0000256" key="5">
    <source>
        <dbReference type="ARBA" id="ARBA00023157"/>
    </source>
</evidence>
<comment type="subcellular location">
    <subcellularLocation>
        <location evidence="6">Secreted</location>
    </subcellularLocation>
</comment>
<protein>
    <submittedName>
        <fullName evidence="9">LIRP</fullName>
    </submittedName>
</protein>